<organism evidence="3">
    <name type="scientific">Amblyomma parvum</name>
    <name type="common">South American tick</name>
    <dbReference type="NCBI Taxonomy" id="251391"/>
    <lineage>
        <taxon>Eukaryota</taxon>
        <taxon>Metazoa</taxon>
        <taxon>Ecdysozoa</taxon>
        <taxon>Arthropoda</taxon>
        <taxon>Chelicerata</taxon>
        <taxon>Arachnida</taxon>
        <taxon>Acari</taxon>
        <taxon>Parasitiformes</taxon>
        <taxon>Ixodida</taxon>
        <taxon>Ixodoidea</taxon>
        <taxon>Ixodidae</taxon>
        <taxon>Amblyomminae</taxon>
        <taxon>Amblyomma</taxon>
    </lineage>
</organism>
<proteinExistence type="evidence at transcript level"/>
<sequence length="108" mass="11317">MLAILAVAAALTIIVGAQDAPIQSGIERNPDCNVTVNEVHVYLSCNFACDDQAEFLDGRQPCYLPSQQSGSDGPSAVERDGAERAQGVCVNGECVKNSATPQEPAKLP</sequence>
<dbReference type="AlphaFoldDB" id="A0A023FSJ1"/>
<feature type="region of interest" description="Disordered" evidence="1">
    <location>
        <begin position="64"/>
        <end position="83"/>
    </location>
</feature>
<keyword evidence="2" id="KW-0732">Signal</keyword>
<reference evidence="3" key="1">
    <citation type="submission" date="2014-03" db="EMBL/GenBank/DDBJ databases">
        <title>The sialotranscriptome of Amblyomma triste, Amblyomma parvum and Amblyomma cajennense ticks, uncovered by 454-based RNA-seq.</title>
        <authorList>
            <person name="Garcia G.R."/>
            <person name="Gardinassi L.G."/>
            <person name="Ribeiro J.M."/>
            <person name="Anatrielo E."/>
            <person name="Ferreira B.R."/>
            <person name="Moreira H.N."/>
            <person name="Mafra C."/>
            <person name="Olegario M.M."/>
            <person name="Szabo P.J."/>
            <person name="Miranda-Santos I.K."/>
            <person name="Maruyama S.R."/>
        </authorList>
    </citation>
    <scope>NUCLEOTIDE SEQUENCE</scope>
    <source>
        <strain evidence="3">Araguapaz</strain>
        <tissue evidence="3">Salivary glands</tissue>
    </source>
</reference>
<evidence type="ECO:0000256" key="2">
    <source>
        <dbReference type="SAM" id="SignalP"/>
    </source>
</evidence>
<evidence type="ECO:0000313" key="3">
    <source>
        <dbReference type="EMBL" id="JAC24826.1"/>
    </source>
</evidence>
<dbReference type="EMBL" id="GBBL01002494">
    <property type="protein sequence ID" value="JAC24826.1"/>
    <property type="molecule type" value="mRNA"/>
</dbReference>
<feature type="signal peptide" evidence="2">
    <location>
        <begin position="1"/>
        <end position="17"/>
    </location>
</feature>
<accession>A0A023FSJ1</accession>
<name>A0A023FSJ1_AMBPA</name>
<evidence type="ECO:0000256" key="1">
    <source>
        <dbReference type="SAM" id="MobiDB-lite"/>
    </source>
</evidence>
<feature type="chain" id="PRO_5001515454" evidence="2">
    <location>
        <begin position="18"/>
        <end position="108"/>
    </location>
</feature>
<protein>
    <submittedName>
        <fullName evidence="3">Putative secreted protein</fullName>
    </submittedName>
</protein>